<dbReference type="EMBL" id="QGDQ01000019">
    <property type="protein sequence ID" value="PWJ52510.1"/>
    <property type="molecule type" value="Genomic_DNA"/>
</dbReference>
<evidence type="ECO:0000313" key="2">
    <source>
        <dbReference type="Proteomes" id="UP000245469"/>
    </source>
</evidence>
<accession>A0A316A6A9</accession>
<comment type="caution">
    <text evidence="1">The sequence shown here is derived from an EMBL/GenBank/DDBJ whole genome shotgun (WGS) entry which is preliminary data.</text>
</comment>
<reference evidence="1 2" key="1">
    <citation type="submission" date="2018-03" db="EMBL/GenBank/DDBJ databases">
        <title>Genomic Encyclopedia of Archaeal and Bacterial Type Strains, Phase II (KMG-II): from individual species to whole genera.</title>
        <authorList>
            <person name="Goeker M."/>
        </authorList>
    </citation>
    <scope>NUCLEOTIDE SEQUENCE [LARGE SCALE GENOMIC DNA]</scope>
    <source>
        <strain evidence="1 2">DSM 44889</strain>
    </source>
</reference>
<sequence length="145" mass="15552">MAHGPVVLASDGDVAAGLRCVWAYPEGLLLPVVIRARGVHAEAAVRQTFGRDRAGVHASELQGSALRVEVRVNDHNGVAEASGGSSSGGEEVFTAEPHYWIGELPRDGQIDLRVSWPEVGLADTAMTLHLEDLTDLRERVVRLLP</sequence>
<gene>
    <name evidence="1" type="ORF">BXY45_1192</name>
</gene>
<protein>
    <submittedName>
        <fullName evidence="1">Uncharacterized protein</fullName>
    </submittedName>
</protein>
<organism evidence="1 2">
    <name type="scientific">Quadrisphaera granulorum</name>
    <dbReference type="NCBI Taxonomy" id="317664"/>
    <lineage>
        <taxon>Bacteria</taxon>
        <taxon>Bacillati</taxon>
        <taxon>Actinomycetota</taxon>
        <taxon>Actinomycetes</taxon>
        <taxon>Kineosporiales</taxon>
        <taxon>Kineosporiaceae</taxon>
        <taxon>Quadrisphaera</taxon>
    </lineage>
</organism>
<name>A0A316A6A9_9ACTN</name>
<evidence type="ECO:0000313" key="1">
    <source>
        <dbReference type="EMBL" id="PWJ52510.1"/>
    </source>
</evidence>
<dbReference type="Proteomes" id="UP000245469">
    <property type="component" value="Unassembled WGS sequence"/>
</dbReference>
<keyword evidence="2" id="KW-1185">Reference proteome</keyword>
<dbReference type="AlphaFoldDB" id="A0A316A6A9"/>
<proteinExistence type="predicted"/>